<comment type="similarity">
    <text evidence="1">Belongs to the UDP-glycosyltransferase family.</text>
</comment>
<protein>
    <recommendedName>
        <fullName evidence="6">Deoxynivalenol-UDP-glucosyltransferase</fullName>
    </recommendedName>
</protein>
<dbReference type="SUPFAM" id="SSF53756">
    <property type="entry name" value="UDP-Glycosyltransferase/glycogen phosphorylase"/>
    <property type="match status" value="2"/>
</dbReference>
<dbReference type="Gramene" id="ORUFI04G04690.1">
    <property type="protein sequence ID" value="ORUFI04G04690.1"/>
    <property type="gene ID" value="ORUFI04G04690"/>
</dbReference>
<proteinExistence type="inferred from homology"/>
<reference evidence="7" key="2">
    <citation type="submission" date="2015-06" db="UniProtKB">
        <authorList>
            <consortium name="EnsemblPlants"/>
        </authorList>
    </citation>
    <scope>IDENTIFICATION</scope>
</reference>
<name>A0A0E0P5V5_ORYRU</name>
<evidence type="ECO:0000256" key="3">
    <source>
        <dbReference type="ARBA" id="ARBA00022676"/>
    </source>
</evidence>
<dbReference type="GO" id="GO:0080043">
    <property type="term" value="F:quercetin 3-O-glucosyltransferase activity"/>
    <property type="evidence" value="ECO:0007669"/>
    <property type="project" value="TreeGrafter"/>
</dbReference>
<dbReference type="InterPro" id="IPR002213">
    <property type="entry name" value="UDP_glucos_trans"/>
</dbReference>
<dbReference type="STRING" id="4529.A0A0E0P5V5"/>
<keyword evidence="4" id="KW-0808">Transferase</keyword>
<evidence type="ECO:0000256" key="4">
    <source>
        <dbReference type="ARBA" id="ARBA00022679"/>
    </source>
</evidence>
<sequence length="862" mass="93713">MGSMSTPAASANGGQVLLLPFPAAQGHTNPMLQFGRRLAYHGLRPTLVTTRYVLSTTPPPGDPFRVAAISDGFDDASGMAALPDPGEYLRTLEAHGARTLAELLLSEARAGRPARVLVYDPHLPWARRVARAAGVATAAFLSQPCAVDLIYGEVWAGRVPLPMDDGGDLRRRGVLSVDLATADLPPFVAAPELYPKYLDVSIRQFEDLLDADDVFVNSFNDLEPMEAEHMESTWRAKTVGPTLPSFFLDDSRLPANKNHGIDIFTGDAPCMEWLDKQAPCSVVLASYGTVYSLDGAELEELGNGLCNSGKPFLWVVRSSEGHKLSEELRGKCKEKGLIVSWCPQLEVLKHKATGCFLTHRGWNSTMEAIATAVPMVAMPQSADQPTIAKYVETAWEIGVRAQLDEKGSVTKEEVEISIKKVMDGKRAVEYKRNAAKWMQKAKEAAQVGGSSDKNIAEFDLVTPASHRHRRRSRWRTSNVGDDNHGGGRVLLLPFPAAQGHTNPMLQFGRRLAYHGLRPTLVTTRYVLSTTPPPGDPFRVAAISDGFDDDAGCMAAPPDYGEYHRSLEAHGARTLAELLVSEARAGRPARVLVYDPHLPWARRVARADGVGAAAFMPQPCAVDLIYGEVCAGRLALPVTPADVSGLYTRGALGVELGHDDLPPFVATPELTPAFCEQSVAQFAGLEDADDVLVNSFSDLEPKEAAYMEATWRAKTVGPLLPSFYIGDGPLPSNTAYGFNLFTSTVPCMEWLDKQPPRSVVFVSYGTFSSYDAAKLEEVGNGLCNSGKPFLWVVRSNEEHKLSRELREKCGKRGLIVPFCPQLEVLAHKATVYGELVGAWVSECGRKRVAAYKGKKLRGAFGSV</sequence>
<evidence type="ECO:0000313" key="7">
    <source>
        <dbReference type="EnsemblPlants" id="ORUFI04G04690.1"/>
    </source>
</evidence>
<dbReference type="EnsemblPlants" id="ORUFI04G04690.1">
    <property type="protein sequence ID" value="ORUFI04G04690.1"/>
    <property type="gene ID" value="ORUFI04G04690"/>
</dbReference>
<dbReference type="Proteomes" id="UP000008022">
    <property type="component" value="Unassembled WGS sequence"/>
</dbReference>
<dbReference type="PANTHER" id="PTHR11926:SF715">
    <property type="entry name" value="OS04G0204000 PROTEIN"/>
    <property type="match status" value="1"/>
</dbReference>
<dbReference type="FunFam" id="3.40.50.2000:FF:000057">
    <property type="entry name" value="Glycosyltransferase"/>
    <property type="match status" value="2"/>
</dbReference>
<dbReference type="FunFam" id="3.40.50.2000:FF:000388">
    <property type="entry name" value="UDP-glycosyltransferase 79"/>
    <property type="match status" value="1"/>
</dbReference>
<keyword evidence="2" id="KW-0216">Detoxification</keyword>
<dbReference type="PANTHER" id="PTHR11926">
    <property type="entry name" value="GLUCOSYL/GLUCURONOSYL TRANSFERASES"/>
    <property type="match status" value="1"/>
</dbReference>
<accession>A0A0E0P5V5</accession>
<dbReference type="AlphaFoldDB" id="A0A0E0P5V5"/>
<reference evidence="8" key="1">
    <citation type="submission" date="2013-06" db="EMBL/GenBank/DDBJ databases">
        <authorList>
            <person name="Zhao Q."/>
        </authorList>
    </citation>
    <scope>NUCLEOTIDE SEQUENCE</scope>
    <source>
        <strain evidence="8">cv. W1943</strain>
    </source>
</reference>
<dbReference type="eggNOG" id="KOG1192">
    <property type="taxonomic scope" value="Eukaryota"/>
</dbReference>
<dbReference type="GO" id="GO:0080044">
    <property type="term" value="F:quercetin 7-O-glucosyltransferase activity"/>
    <property type="evidence" value="ECO:0007669"/>
    <property type="project" value="TreeGrafter"/>
</dbReference>
<evidence type="ECO:0000256" key="1">
    <source>
        <dbReference type="ARBA" id="ARBA00009995"/>
    </source>
</evidence>
<organism evidence="7 8">
    <name type="scientific">Oryza rufipogon</name>
    <name type="common">Brownbeard rice</name>
    <name type="synonym">Asian wild rice</name>
    <dbReference type="NCBI Taxonomy" id="4529"/>
    <lineage>
        <taxon>Eukaryota</taxon>
        <taxon>Viridiplantae</taxon>
        <taxon>Streptophyta</taxon>
        <taxon>Embryophyta</taxon>
        <taxon>Tracheophyta</taxon>
        <taxon>Spermatophyta</taxon>
        <taxon>Magnoliopsida</taxon>
        <taxon>Liliopsida</taxon>
        <taxon>Poales</taxon>
        <taxon>Poaceae</taxon>
        <taxon>BOP clade</taxon>
        <taxon>Oryzoideae</taxon>
        <taxon>Oryzeae</taxon>
        <taxon>Oryzinae</taxon>
        <taxon>Oryza</taxon>
    </lineage>
</organism>
<comment type="function">
    <text evidence="5">Involved in the detoxification of the Fusarium mycotoxin deoxynivalenol by the transfer of glucose from UDP-D-glucose to the hydroxyl group at C-3, forming deoxynivalenol-3-O-beta-D-glucoside.</text>
</comment>
<keyword evidence="3" id="KW-0328">Glycosyltransferase</keyword>
<keyword evidence="8" id="KW-1185">Reference proteome</keyword>
<evidence type="ECO:0000256" key="6">
    <source>
        <dbReference type="ARBA" id="ARBA00077935"/>
    </source>
</evidence>
<dbReference type="Gene3D" id="3.40.50.2000">
    <property type="entry name" value="Glycogen Phosphorylase B"/>
    <property type="match status" value="4"/>
</dbReference>
<dbReference type="GO" id="GO:0098754">
    <property type="term" value="P:detoxification"/>
    <property type="evidence" value="ECO:0007669"/>
    <property type="project" value="UniProtKB-ARBA"/>
</dbReference>
<evidence type="ECO:0000313" key="8">
    <source>
        <dbReference type="Proteomes" id="UP000008022"/>
    </source>
</evidence>
<evidence type="ECO:0000256" key="5">
    <source>
        <dbReference type="ARBA" id="ARBA00058521"/>
    </source>
</evidence>
<evidence type="ECO:0000256" key="2">
    <source>
        <dbReference type="ARBA" id="ARBA00022575"/>
    </source>
</evidence>
<dbReference type="Pfam" id="PF00201">
    <property type="entry name" value="UDPGT"/>
    <property type="match status" value="1"/>
</dbReference>
<dbReference type="CDD" id="cd03784">
    <property type="entry name" value="GT1_Gtf-like"/>
    <property type="match status" value="2"/>
</dbReference>